<keyword evidence="3" id="KW-1185">Reference proteome</keyword>
<dbReference type="EMBL" id="JACVVK020000267">
    <property type="protein sequence ID" value="KAK7481115.1"/>
    <property type="molecule type" value="Genomic_DNA"/>
</dbReference>
<protein>
    <submittedName>
        <fullName evidence="2">Uncharacterized protein</fullName>
    </submittedName>
</protein>
<dbReference type="AlphaFoldDB" id="A0ABD0K136"/>
<feature type="region of interest" description="Disordered" evidence="1">
    <location>
        <begin position="24"/>
        <end position="47"/>
    </location>
</feature>
<evidence type="ECO:0000313" key="2">
    <source>
        <dbReference type="EMBL" id="KAK7481115.1"/>
    </source>
</evidence>
<dbReference type="Proteomes" id="UP001519460">
    <property type="component" value="Unassembled WGS sequence"/>
</dbReference>
<organism evidence="2 3">
    <name type="scientific">Batillaria attramentaria</name>
    <dbReference type="NCBI Taxonomy" id="370345"/>
    <lineage>
        <taxon>Eukaryota</taxon>
        <taxon>Metazoa</taxon>
        <taxon>Spiralia</taxon>
        <taxon>Lophotrochozoa</taxon>
        <taxon>Mollusca</taxon>
        <taxon>Gastropoda</taxon>
        <taxon>Caenogastropoda</taxon>
        <taxon>Sorbeoconcha</taxon>
        <taxon>Cerithioidea</taxon>
        <taxon>Batillariidae</taxon>
        <taxon>Batillaria</taxon>
    </lineage>
</organism>
<evidence type="ECO:0000313" key="3">
    <source>
        <dbReference type="Proteomes" id="UP001519460"/>
    </source>
</evidence>
<name>A0ABD0K136_9CAEN</name>
<reference evidence="2 3" key="1">
    <citation type="journal article" date="2023" name="Sci. Data">
        <title>Genome assembly of the Korean intertidal mud-creeper Batillaria attramentaria.</title>
        <authorList>
            <person name="Patra A.K."/>
            <person name="Ho P.T."/>
            <person name="Jun S."/>
            <person name="Lee S.J."/>
            <person name="Kim Y."/>
            <person name="Won Y.J."/>
        </authorList>
    </citation>
    <scope>NUCLEOTIDE SEQUENCE [LARGE SCALE GENOMIC DNA]</scope>
    <source>
        <strain evidence="2">Wonlab-2016</strain>
    </source>
</reference>
<feature type="region of interest" description="Disordered" evidence="1">
    <location>
        <begin position="86"/>
        <end position="118"/>
    </location>
</feature>
<gene>
    <name evidence="2" type="ORF">BaRGS_00027655</name>
</gene>
<evidence type="ECO:0000256" key="1">
    <source>
        <dbReference type="SAM" id="MobiDB-lite"/>
    </source>
</evidence>
<comment type="caution">
    <text evidence="2">The sequence shown here is derived from an EMBL/GenBank/DDBJ whole genome shotgun (WGS) entry which is preliminary data.</text>
</comment>
<sequence>MWRAGDLPWFCVSPRCHAQLSHPFAADNASSPPQQSERVRERHSFPRNRMRVTLVLTSDDTCRQTGADDTLELGGEVGRATGLGDYCHHAPGTSRGRYETERTGVWQPKPGKANTPGK</sequence>
<proteinExistence type="predicted"/>
<accession>A0ABD0K136</accession>